<evidence type="ECO:0000259" key="7">
    <source>
        <dbReference type="Pfam" id="PF24517"/>
    </source>
</evidence>
<dbReference type="GO" id="GO:0005576">
    <property type="term" value="C:extracellular region"/>
    <property type="evidence" value="ECO:0007669"/>
    <property type="project" value="UniProtKB-SubCell"/>
</dbReference>
<dbReference type="EMBL" id="VBSX01000038">
    <property type="protein sequence ID" value="TLQ17049.1"/>
    <property type="molecule type" value="Genomic_DNA"/>
</dbReference>
<dbReference type="AlphaFoldDB" id="A0A5R9CPW8"/>
<dbReference type="SUPFAM" id="SSF51445">
    <property type="entry name" value="(Trans)glycosidases"/>
    <property type="match status" value="1"/>
</dbReference>
<feature type="chain" id="PRO_5024411142" evidence="5">
    <location>
        <begin position="31"/>
        <end position="942"/>
    </location>
</feature>
<evidence type="ECO:0000256" key="4">
    <source>
        <dbReference type="SAM" id="MobiDB-lite"/>
    </source>
</evidence>
<proteinExistence type="predicted"/>
<feature type="domain" description="Carbohydrate-binding module family 96" evidence="7">
    <location>
        <begin position="115"/>
        <end position="285"/>
    </location>
</feature>
<comment type="subcellular location">
    <subcellularLocation>
        <location evidence="1">Secreted</location>
    </subcellularLocation>
</comment>
<dbReference type="OrthoDB" id="142430at2"/>
<gene>
    <name evidence="8" type="ORF">FEZ41_12190</name>
</gene>
<feature type="domain" description="DUF5776" evidence="6">
    <location>
        <begin position="798"/>
        <end position="866"/>
    </location>
</feature>
<evidence type="ECO:0000256" key="3">
    <source>
        <dbReference type="ARBA" id="ARBA00022729"/>
    </source>
</evidence>
<dbReference type="InterPro" id="IPR044081">
    <property type="entry name" value="DUF5776"/>
</dbReference>
<organism evidence="8 9">
    <name type="scientific">Lentilactobacillus parafarraginis</name>
    <dbReference type="NCBI Taxonomy" id="390842"/>
    <lineage>
        <taxon>Bacteria</taxon>
        <taxon>Bacillati</taxon>
        <taxon>Bacillota</taxon>
        <taxon>Bacilli</taxon>
        <taxon>Lactobacillales</taxon>
        <taxon>Lactobacillaceae</taxon>
        <taxon>Lentilactobacillus</taxon>
    </lineage>
</organism>
<sequence>MKLRSVFALGVISLAGVSAIGWLSTNQVNASTNEGNNSISKIVTSGFDKKKVLEVDNKPFYYNGVQVRADKLRDDPKYHFTIDQVGQAYDRAKKDGFTVVNSQLLWSDIQPDKSTYASEGTYIQGGANHEENKSSEQTLKLNDGKTADNESLAFLKFKLSDLPSPNGNLDGVRLRLYASSKTAQPITIYRVSNNNWTANNLTWKNSFGHDGHDIDKKDVIGEKVVSTSYDKVQKENYYDFDVTDLVKAKSDDQVSFVIQSNTDNEIDIAGPKDSNQSHRPQLTVSKADQYNFDYLDQLIAQAQKANIKLEVLWFGADTTSTSTEKRMPFYVLHDYAIAQKKAGSKDSPFLSKSDASSYTGIYNYLMDKNDQGLQSQEGKAIKAVFAHIGDYNNQNGHHDTVIGAQVANEPQVSRLHGSSMGVDIPQSQPSLDAWNKFKQTNSSVADFRSWTMWNYTNNLAKQVKSSKYPVITRVNNAIPADADLIGWNEKMRSQESTDLDVVGADLYGYNYQQLFNYGHDVSTDGTTVGYDRGGNLPMVMEDGSLLKSKSGRPTLADAAPRIVTAYAGGATHNYYDLMSEDGYALYDWENNQFVPEGSQTAQIASTNQMLAKLGYDIATKQSDGADGKNLLFFNAVPSADNNVSVEKHFGGTSITYKTDTEKSMGIADKRDDDNIALASTSDSDATFTLKDFGKITSVTYGQYESPQSDKWITTDGKVTYQKNDDGTYTITVPKYSVVNVSKKETSSGGNTNSGSATVPTTPGNPTNNSNSSSSSSSATVGSTTSSSTTTKTSVKKVKPFKVVAVKSIYEYKAPTFKKQNRVKYLPKESLIKAKTLKVVAVATNVNDVKRYKLSNGRYITANGKYVVKLYLQAMHQKLQVINPKGTWTHSKIKFTKKNAAHHFKKSSVIKAKKLVKFGDTTRYQLKNGNYVTGSKQFVRVYK</sequence>
<feature type="signal peptide" evidence="5">
    <location>
        <begin position="1"/>
        <end position="30"/>
    </location>
</feature>
<dbReference type="Pfam" id="PF19087">
    <property type="entry name" value="DUF5776"/>
    <property type="match status" value="2"/>
</dbReference>
<keyword evidence="2" id="KW-0964">Secreted</keyword>
<feature type="region of interest" description="Disordered" evidence="4">
    <location>
        <begin position="742"/>
        <end position="791"/>
    </location>
</feature>
<feature type="domain" description="DUF5776" evidence="6">
    <location>
        <begin position="870"/>
        <end position="938"/>
    </location>
</feature>
<name>A0A5R9CPW8_9LACO</name>
<evidence type="ECO:0000256" key="2">
    <source>
        <dbReference type="ARBA" id="ARBA00022525"/>
    </source>
</evidence>
<evidence type="ECO:0000259" key="6">
    <source>
        <dbReference type="Pfam" id="PF19087"/>
    </source>
</evidence>
<dbReference type="RefSeq" id="WP_138467962.1">
    <property type="nucleotide sequence ID" value="NZ_VBSX01000038.1"/>
</dbReference>
<evidence type="ECO:0000256" key="1">
    <source>
        <dbReference type="ARBA" id="ARBA00004613"/>
    </source>
</evidence>
<dbReference type="InterPro" id="IPR017853">
    <property type="entry name" value="GH"/>
</dbReference>
<feature type="compositionally biased region" description="Low complexity" evidence="4">
    <location>
        <begin position="746"/>
        <end position="791"/>
    </location>
</feature>
<dbReference type="InterPro" id="IPR055372">
    <property type="entry name" value="CBM96"/>
</dbReference>
<comment type="caution">
    <text evidence="8">The sequence shown here is derived from an EMBL/GenBank/DDBJ whole genome shotgun (WGS) entry which is preliminary data.</text>
</comment>
<reference evidence="8 9" key="1">
    <citation type="submission" date="2019-05" db="EMBL/GenBank/DDBJ databases">
        <title>The metagenome of a microbial culture collection derived from dairy environment covers the genomic content of the human microbiome.</title>
        <authorList>
            <person name="Roder T."/>
            <person name="Wuthrich D."/>
            <person name="Sattari Z."/>
            <person name="Von Ah U."/>
            <person name="Bar C."/>
            <person name="Ronchi F."/>
            <person name="Macpherson A.J."/>
            <person name="Ganal-Vonarburg S.C."/>
            <person name="Bruggmann R."/>
            <person name="Vergeres G."/>
        </authorList>
    </citation>
    <scope>NUCLEOTIDE SEQUENCE [LARGE SCALE GENOMIC DNA]</scope>
    <source>
        <strain evidence="8 9">FAM 1079</strain>
    </source>
</reference>
<keyword evidence="3 5" id="KW-0732">Signal</keyword>
<protein>
    <submittedName>
        <fullName evidence="8">DUF4978 domain-containing protein</fullName>
    </submittedName>
</protein>
<accession>A0A5R9CPW8</accession>
<evidence type="ECO:0000256" key="5">
    <source>
        <dbReference type="SAM" id="SignalP"/>
    </source>
</evidence>
<dbReference type="Gene3D" id="3.20.20.80">
    <property type="entry name" value="Glycosidases"/>
    <property type="match status" value="1"/>
</dbReference>
<evidence type="ECO:0000313" key="8">
    <source>
        <dbReference type="EMBL" id="TLQ17049.1"/>
    </source>
</evidence>
<dbReference type="Proteomes" id="UP000305100">
    <property type="component" value="Unassembled WGS sequence"/>
</dbReference>
<evidence type="ECO:0000313" key="9">
    <source>
        <dbReference type="Proteomes" id="UP000305100"/>
    </source>
</evidence>
<dbReference type="Pfam" id="PF24517">
    <property type="entry name" value="CBM96"/>
    <property type="match status" value="1"/>
</dbReference>